<dbReference type="AlphaFoldDB" id="A0A915IJD4"/>
<dbReference type="WBParaSite" id="nRc.2.0.1.t13492-RA">
    <property type="protein sequence ID" value="nRc.2.0.1.t13492-RA"/>
    <property type="gene ID" value="nRc.2.0.1.g13492"/>
</dbReference>
<dbReference type="Proteomes" id="UP000887565">
    <property type="component" value="Unplaced"/>
</dbReference>
<evidence type="ECO:0000313" key="1">
    <source>
        <dbReference type="Proteomes" id="UP000887565"/>
    </source>
</evidence>
<name>A0A915IJD4_ROMCU</name>
<sequence>VRVLTYPFYGANSIIGRIYLIVIHDCKETYKMISSTSKDLLDKMNIIQTDCGMAQKLDLKWQKTPNQKLEAEGWPSQCTDQKRLDQYMCE</sequence>
<reference evidence="2" key="1">
    <citation type="submission" date="2022-11" db="UniProtKB">
        <authorList>
            <consortium name="WormBaseParasite"/>
        </authorList>
    </citation>
    <scope>IDENTIFICATION</scope>
</reference>
<protein>
    <submittedName>
        <fullName evidence="2">Uncharacterized protein</fullName>
    </submittedName>
</protein>
<keyword evidence="1" id="KW-1185">Reference proteome</keyword>
<organism evidence="1 2">
    <name type="scientific">Romanomermis culicivorax</name>
    <name type="common">Nematode worm</name>
    <dbReference type="NCBI Taxonomy" id="13658"/>
    <lineage>
        <taxon>Eukaryota</taxon>
        <taxon>Metazoa</taxon>
        <taxon>Ecdysozoa</taxon>
        <taxon>Nematoda</taxon>
        <taxon>Enoplea</taxon>
        <taxon>Dorylaimia</taxon>
        <taxon>Mermithida</taxon>
        <taxon>Mermithoidea</taxon>
        <taxon>Mermithidae</taxon>
        <taxon>Romanomermis</taxon>
    </lineage>
</organism>
<proteinExistence type="predicted"/>
<evidence type="ECO:0000313" key="2">
    <source>
        <dbReference type="WBParaSite" id="nRc.2.0.1.t13492-RA"/>
    </source>
</evidence>
<accession>A0A915IJD4</accession>